<comment type="caution">
    <text evidence="2">The sequence shown here is derived from an EMBL/GenBank/DDBJ whole genome shotgun (WGS) entry which is preliminary data.</text>
</comment>
<protein>
    <recommendedName>
        <fullName evidence="4">MFS transporter</fullName>
    </recommendedName>
</protein>
<reference evidence="2" key="2">
    <citation type="submission" date="2020-09" db="EMBL/GenBank/DDBJ databases">
        <authorList>
            <person name="Sun Q."/>
            <person name="Ohkuma M."/>
        </authorList>
    </citation>
    <scope>NUCLEOTIDE SEQUENCE</scope>
    <source>
        <strain evidence="2">JCM 5069</strain>
    </source>
</reference>
<evidence type="ECO:0000313" key="2">
    <source>
        <dbReference type="EMBL" id="GHH82295.1"/>
    </source>
</evidence>
<feature type="region of interest" description="Disordered" evidence="1">
    <location>
        <begin position="102"/>
        <end position="157"/>
    </location>
</feature>
<keyword evidence="3" id="KW-1185">Reference proteome</keyword>
<feature type="compositionally biased region" description="Basic and acidic residues" evidence="1">
    <location>
        <begin position="105"/>
        <end position="114"/>
    </location>
</feature>
<gene>
    <name evidence="2" type="ORF">GCM10018793_41760</name>
</gene>
<evidence type="ECO:0000313" key="3">
    <source>
        <dbReference type="Proteomes" id="UP000603708"/>
    </source>
</evidence>
<dbReference type="InterPro" id="IPR036259">
    <property type="entry name" value="MFS_trans_sf"/>
</dbReference>
<dbReference type="SUPFAM" id="SSF103473">
    <property type="entry name" value="MFS general substrate transporter"/>
    <property type="match status" value="1"/>
</dbReference>
<accession>A0A919GD58</accession>
<evidence type="ECO:0000256" key="1">
    <source>
        <dbReference type="SAM" id="MobiDB-lite"/>
    </source>
</evidence>
<feature type="compositionally biased region" description="Low complexity" evidence="1">
    <location>
        <begin position="122"/>
        <end position="131"/>
    </location>
</feature>
<organism evidence="2 3">
    <name type="scientific">Streptomyces sulfonofaciens</name>
    <dbReference type="NCBI Taxonomy" id="68272"/>
    <lineage>
        <taxon>Bacteria</taxon>
        <taxon>Bacillati</taxon>
        <taxon>Actinomycetota</taxon>
        <taxon>Actinomycetes</taxon>
        <taxon>Kitasatosporales</taxon>
        <taxon>Streptomycetaceae</taxon>
        <taxon>Streptomyces</taxon>
    </lineage>
</organism>
<dbReference type="Proteomes" id="UP000603708">
    <property type="component" value="Unassembled WGS sequence"/>
</dbReference>
<dbReference type="Gene3D" id="1.20.1250.20">
    <property type="entry name" value="MFS general substrate transporter like domains"/>
    <property type="match status" value="1"/>
</dbReference>
<dbReference type="AlphaFoldDB" id="A0A919GD58"/>
<name>A0A919GD58_9ACTN</name>
<proteinExistence type="predicted"/>
<dbReference type="EMBL" id="BNCD01000012">
    <property type="protein sequence ID" value="GHH82295.1"/>
    <property type="molecule type" value="Genomic_DNA"/>
</dbReference>
<reference evidence="2" key="1">
    <citation type="journal article" date="2014" name="Int. J. Syst. Evol. Microbiol.">
        <title>Complete genome sequence of Corynebacterium casei LMG S-19264T (=DSM 44701T), isolated from a smear-ripened cheese.</title>
        <authorList>
            <consortium name="US DOE Joint Genome Institute (JGI-PGF)"/>
            <person name="Walter F."/>
            <person name="Albersmeier A."/>
            <person name="Kalinowski J."/>
            <person name="Ruckert C."/>
        </authorList>
    </citation>
    <scope>NUCLEOTIDE SEQUENCE</scope>
    <source>
        <strain evidence="2">JCM 5069</strain>
    </source>
</reference>
<evidence type="ECO:0008006" key="4">
    <source>
        <dbReference type="Google" id="ProtNLM"/>
    </source>
</evidence>
<sequence length="204" mass="21283">MALLCREAMGTGRGNPGGVLTALAVANQTIAVVGPLLGGLLTAVGGRRATFALNVPPAVAAVLLGMPRPPASAGTGGRGPDLPVDRVHPAVVKARPVVMVDGADGMDRDGRGKGVDGMGGCTTRSRTSSSSRRSRRMRRTERGRAPSETENAQARPRRVRAGGIRLYLNSSSVPFGTIWMSRSILMLEPTTAMPRASMDCQLIV</sequence>